<dbReference type="AlphaFoldDB" id="A0A9D1V4D5"/>
<sequence length="341" mass="35906">MKHIFAGALACAVLLAGCSAPAPSSGGTASVPASAPSSSPASEPSSAPAAQEVSLEDWRASMPANAPVFTFAGAEPSLNEDVLWPDQVELIVRAWQGTLEEADAAFGLPAGSFSELDDPDYPPPEGAMAIHAEGYVLPKTPVQQVTVDLPWVSLSSESTSTGTLPAALDEQAAGALAAARYFLYYHHGMHHGLEPSDYDNATDSYVVTEGAMYTRYSELEQFLGCVFTPEAYGEMMGGPLAAGEAPAPSLFYQGEGDTIRYMMGDRGGSITFCGAVFTEPALQPDGSLLFWQLSLNLDDLDGNFAGWGEGVQHTPTLAFATPVRLVPSDNGWRVAEYSLPN</sequence>
<comment type="caution">
    <text evidence="3">The sequence shown here is derived from an EMBL/GenBank/DDBJ whole genome shotgun (WGS) entry which is preliminary data.</text>
</comment>
<keyword evidence="2" id="KW-0732">Signal</keyword>
<feature type="region of interest" description="Disordered" evidence="1">
    <location>
        <begin position="25"/>
        <end position="54"/>
    </location>
</feature>
<feature type="chain" id="PRO_5039041155" evidence="2">
    <location>
        <begin position="23"/>
        <end position="341"/>
    </location>
</feature>
<evidence type="ECO:0000313" key="3">
    <source>
        <dbReference type="EMBL" id="HIX05895.1"/>
    </source>
</evidence>
<protein>
    <submittedName>
        <fullName evidence="3">Uncharacterized protein</fullName>
    </submittedName>
</protein>
<reference evidence="3" key="1">
    <citation type="journal article" date="2021" name="PeerJ">
        <title>Extensive microbial diversity within the chicken gut microbiome revealed by metagenomics and culture.</title>
        <authorList>
            <person name="Gilroy R."/>
            <person name="Ravi A."/>
            <person name="Getino M."/>
            <person name="Pursley I."/>
            <person name="Horton D.L."/>
            <person name="Alikhan N.F."/>
            <person name="Baker D."/>
            <person name="Gharbi K."/>
            <person name="Hall N."/>
            <person name="Watson M."/>
            <person name="Adriaenssens E.M."/>
            <person name="Foster-Nyarko E."/>
            <person name="Jarju S."/>
            <person name="Secka A."/>
            <person name="Antonio M."/>
            <person name="Oren A."/>
            <person name="Chaudhuri R.R."/>
            <person name="La Ragione R."/>
            <person name="Hildebrand F."/>
            <person name="Pallen M.J."/>
        </authorList>
    </citation>
    <scope>NUCLEOTIDE SEQUENCE</scope>
    <source>
        <strain evidence="3">2239</strain>
    </source>
</reference>
<evidence type="ECO:0000256" key="2">
    <source>
        <dbReference type="SAM" id="SignalP"/>
    </source>
</evidence>
<dbReference type="Proteomes" id="UP000824193">
    <property type="component" value="Unassembled WGS sequence"/>
</dbReference>
<name>A0A9D1V4D5_9FIRM</name>
<evidence type="ECO:0000313" key="4">
    <source>
        <dbReference type="Proteomes" id="UP000824193"/>
    </source>
</evidence>
<proteinExistence type="predicted"/>
<gene>
    <name evidence="3" type="ORF">H9865_07315</name>
</gene>
<accession>A0A9D1V4D5</accession>
<feature type="signal peptide" evidence="2">
    <location>
        <begin position="1"/>
        <end position="22"/>
    </location>
</feature>
<reference evidence="3" key="2">
    <citation type="submission" date="2021-04" db="EMBL/GenBank/DDBJ databases">
        <authorList>
            <person name="Gilroy R."/>
        </authorList>
    </citation>
    <scope>NUCLEOTIDE SEQUENCE</scope>
    <source>
        <strain evidence="3">2239</strain>
    </source>
</reference>
<evidence type="ECO:0000256" key="1">
    <source>
        <dbReference type="SAM" id="MobiDB-lite"/>
    </source>
</evidence>
<dbReference type="EMBL" id="DXFW01000020">
    <property type="protein sequence ID" value="HIX05895.1"/>
    <property type="molecule type" value="Genomic_DNA"/>
</dbReference>
<feature type="compositionally biased region" description="Low complexity" evidence="1">
    <location>
        <begin position="25"/>
        <end position="50"/>
    </location>
</feature>
<dbReference type="PROSITE" id="PS51257">
    <property type="entry name" value="PROKAR_LIPOPROTEIN"/>
    <property type="match status" value="1"/>
</dbReference>
<organism evidence="3 4">
    <name type="scientific">Candidatus Allofournierella pullicola</name>
    <dbReference type="NCBI Taxonomy" id="2838596"/>
    <lineage>
        <taxon>Bacteria</taxon>
        <taxon>Bacillati</taxon>
        <taxon>Bacillota</taxon>
        <taxon>Clostridia</taxon>
        <taxon>Eubacteriales</taxon>
        <taxon>Oscillospiraceae</taxon>
        <taxon>Allofournierella</taxon>
    </lineage>
</organism>